<proteinExistence type="predicted"/>
<organism evidence="1 2">
    <name type="scientific">Salipaludibacillus keqinensis</name>
    <dbReference type="NCBI Taxonomy" id="2045207"/>
    <lineage>
        <taxon>Bacteria</taxon>
        <taxon>Bacillati</taxon>
        <taxon>Bacillota</taxon>
        <taxon>Bacilli</taxon>
        <taxon>Bacillales</taxon>
        <taxon>Bacillaceae</taxon>
    </lineage>
</organism>
<accession>A0A323TKG2</accession>
<evidence type="ECO:0008006" key="3">
    <source>
        <dbReference type="Google" id="ProtNLM"/>
    </source>
</evidence>
<dbReference type="OrthoDB" id="2361671at2"/>
<dbReference type="Proteomes" id="UP000248214">
    <property type="component" value="Unassembled WGS sequence"/>
</dbReference>
<dbReference type="EMBL" id="PDOD01000001">
    <property type="protein sequence ID" value="PYZ95309.1"/>
    <property type="molecule type" value="Genomic_DNA"/>
</dbReference>
<sequence>MTYFELSQFMKTFQTYIYTGNREADLDLMEEEIQELFRLGMIDVRFFRDAKLTIIKERQVLSDKN</sequence>
<evidence type="ECO:0000313" key="1">
    <source>
        <dbReference type="EMBL" id="PYZ95309.1"/>
    </source>
</evidence>
<dbReference type="InterPro" id="IPR023164">
    <property type="entry name" value="YqgQ-like_sf"/>
</dbReference>
<keyword evidence="2" id="KW-1185">Reference proteome</keyword>
<comment type="caution">
    <text evidence="1">The sequence shown here is derived from an EMBL/GenBank/DDBJ whole genome shotgun (WGS) entry which is preliminary data.</text>
</comment>
<dbReference type="InterPro" id="IPR009256">
    <property type="entry name" value="YqgQ-like"/>
</dbReference>
<name>A0A323TKG2_9BACI</name>
<evidence type="ECO:0000313" key="2">
    <source>
        <dbReference type="Proteomes" id="UP000248214"/>
    </source>
</evidence>
<gene>
    <name evidence="1" type="ORF">CR194_01895</name>
</gene>
<dbReference type="Gene3D" id="1.10.287.760">
    <property type="entry name" value="YqgQ-like"/>
    <property type="match status" value="1"/>
</dbReference>
<dbReference type="AlphaFoldDB" id="A0A323TKG2"/>
<reference evidence="1 2" key="1">
    <citation type="submission" date="2017-10" db="EMBL/GenBank/DDBJ databases">
        <title>Bacillus sp. nov., a halophilic bacterium isolated from a Keqin Lake.</title>
        <authorList>
            <person name="Wang H."/>
        </authorList>
    </citation>
    <scope>NUCLEOTIDE SEQUENCE [LARGE SCALE GENOMIC DNA]</scope>
    <source>
        <strain evidence="1 2">KQ-12</strain>
    </source>
</reference>
<protein>
    <recommendedName>
        <fullName evidence="3">Cytosolic protein</fullName>
    </recommendedName>
</protein>
<dbReference type="Pfam" id="PF06014">
    <property type="entry name" value="YqgQ-like"/>
    <property type="match status" value="1"/>
</dbReference>
<dbReference type="SUPFAM" id="SSF158379">
    <property type="entry name" value="YqgQ-like"/>
    <property type="match status" value="1"/>
</dbReference>